<evidence type="ECO:0000259" key="10">
    <source>
        <dbReference type="Pfam" id="PF07730"/>
    </source>
</evidence>
<evidence type="ECO:0000313" key="13">
    <source>
        <dbReference type="Proteomes" id="UP001564626"/>
    </source>
</evidence>
<sequence>MTGDSLLAAALFLPQVLEGFSGFAARSRAGVPEYLVLSALLVAPLVVRRRWPVAGAAATLVALALLVLLQSPWPLRAAQLAACVYLHTLVVHVGRGVAAGYAGVIGVGVGVELARADYQPVQKVWVALFFLLLAVVSWVLGELAVARRAEVAQRVHALRVERDHQARIAVAEERNRIAREIHDVLAHSVSVMVSQADGARYALRGKPELAEQALRTIGSTGRETLTELRQLLGVLRADTDREDAPQPTATAVPDLVDRVRALGSPVSLEVVGDLGALPTGPGLGVYRIVQESLTNALKHGAGGIAVRLEHDGAAVTIDVRNLIGPGTAPVPGGNGVIGMRERATAYGGELAAGPEPDGDWRVRAVVPVGVEGVPATGAR</sequence>
<keyword evidence="7" id="KW-0067">ATP-binding</keyword>
<reference evidence="12 13" key="1">
    <citation type="submission" date="2024-08" db="EMBL/GenBank/DDBJ databases">
        <title>Genome mining of Saccharopolyspora cebuensis PGLac3 from Nigerian medicinal plant.</title>
        <authorList>
            <person name="Ezeobiora C.E."/>
            <person name="Igbokwe N.H."/>
            <person name="Amin D.H."/>
            <person name="Mendie U.E."/>
        </authorList>
    </citation>
    <scope>NUCLEOTIDE SEQUENCE [LARGE SCALE GENOMIC DNA]</scope>
    <source>
        <strain evidence="12 13">PGLac3</strain>
    </source>
</reference>
<evidence type="ECO:0000256" key="9">
    <source>
        <dbReference type="SAM" id="Phobius"/>
    </source>
</evidence>
<comment type="catalytic activity">
    <reaction evidence="1">
        <text>ATP + protein L-histidine = ADP + protein N-phospho-L-histidine.</text>
        <dbReference type="EC" id="2.7.13.3"/>
    </reaction>
</comment>
<evidence type="ECO:0000256" key="5">
    <source>
        <dbReference type="ARBA" id="ARBA00022741"/>
    </source>
</evidence>
<evidence type="ECO:0000256" key="2">
    <source>
        <dbReference type="ARBA" id="ARBA00012438"/>
    </source>
</evidence>
<dbReference type="GO" id="GO:0016301">
    <property type="term" value="F:kinase activity"/>
    <property type="evidence" value="ECO:0007669"/>
    <property type="project" value="UniProtKB-KW"/>
</dbReference>
<dbReference type="EMBL" id="JBGEHV010000009">
    <property type="protein sequence ID" value="MEY8039266.1"/>
    <property type="molecule type" value="Genomic_DNA"/>
</dbReference>
<dbReference type="CDD" id="cd16917">
    <property type="entry name" value="HATPase_UhpB-NarQ-NarX-like"/>
    <property type="match status" value="1"/>
</dbReference>
<dbReference type="InterPro" id="IPR050482">
    <property type="entry name" value="Sensor_HK_TwoCompSys"/>
</dbReference>
<dbReference type="PANTHER" id="PTHR24421:SF10">
    <property type="entry name" value="NITRATE_NITRITE SENSOR PROTEIN NARQ"/>
    <property type="match status" value="1"/>
</dbReference>
<keyword evidence="3" id="KW-0597">Phosphoprotein</keyword>
<keyword evidence="8" id="KW-0902">Two-component regulatory system</keyword>
<feature type="transmembrane region" description="Helical" evidence="9">
    <location>
        <begin position="124"/>
        <end position="145"/>
    </location>
</feature>
<evidence type="ECO:0000256" key="8">
    <source>
        <dbReference type="ARBA" id="ARBA00023012"/>
    </source>
</evidence>
<dbReference type="Gene3D" id="3.30.565.10">
    <property type="entry name" value="Histidine kinase-like ATPase, C-terminal domain"/>
    <property type="match status" value="1"/>
</dbReference>
<dbReference type="Pfam" id="PF07730">
    <property type="entry name" value="HisKA_3"/>
    <property type="match status" value="1"/>
</dbReference>
<evidence type="ECO:0000256" key="1">
    <source>
        <dbReference type="ARBA" id="ARBA00000085"/>
    </source>
</evidence>
<keyword evidence="5" id="KW-0547">Nucleotide-binding</keyword>
<organism evidence="12 13">
    <name type="scientific">Saccharopolyspora cebuensis</name>
    <dbReference type="NCBI Taxonomy" id="418759"/>
    <lineage>
        <taxon>Bacteria</taxon>
        <taxon>Bacillati</taxon>
        <taxon>Actinomycetota</taxon>
        <taxon>Actinomycetes</taxon>
        <taxon>Pseudonocardiales</taxon>
        <taxon>Pseudonocardiaceae</taxon>
        <taxon>Saccharopolyspora</taxon>
    </lineage>
</organism>
<protein>
    <recommendedName>
        <fullName evidence="2">histidine kinase</fullName>
        <ecNumber evidence="2">2.7.13.3</ecNumber>
    </recommendedName>
</protein>
<keyword evidence="9" id="KW-0472">Membrane</keyword>
<feature type="domain" description="DUF7134" evidence="11">
    <location>
        <begin position="4"/>
        <end position="148"/>
    </location>
</feature>
<gene>
    <name evidence="12" type="ORF">AB8O55_07635</name>
</gene>
<dbReference type="Proteomes" id="UP001564626">
    <property type="component" value="Unassembled WGS sequence"/>
</dbReference>
<dbReference type="InterPro" id="IPR036890">
    <property type="entry name" value="HATPase_C_sf"/>
</dbReference>
<evidence type="ECO:0000256" key="6">
    <source>
        <dbReference type="ARBA" id="ARBA00022777"/>
    </source>
</evidence>
<dbReference type="EC" id="2.7.13.3" evidence="2"/>
<feature type="domain" description="Signal transduction histidine kinase subgroup 3 dimerisation and phosphoacceptor" evidence="10">
    <location>
        <begin position="173"/>
        <end position="238"/>
    </location>
</feature>
<proteinExistence type="predicted"/>
<feature type="transmembrane region" description="Helical" evidence="9">
    <location>
        <begin position="53"/>
        <end position="70"/>
    </location>
</feature>
<name>A0ABV4CHE0_9PSEU</name>
<evidence type="ECO:0000256" key="4">
    <source>
        <dbReference type="ARBA" id="ARBA00022679"/>
    </source>
</evidence>
<dbReference type="SUPFAM" id="SSF55874">
    <property type="entry name" value="ATPase domain of HSP90 chaperone/DNA topoisomerase II/histidine kinase"/>
    <property type="match status" value="1"/>
</dbReference>
<dbReference type="Pfam" id="PF23539">
    <property type="entry name" value="DUF7134"/>
    <property type="match status" value="1"/>
</dbReference>
<keyword evidence="13" id="KW-1185">Reference proteome</keyword>
<dbReference type="PANTHER" id="PTHR24421">
    <property type="entry name" value="NITRATE/NITRITE SENSOR PROTEIN NARX-RELATED"/>
    <property type="match status" value="1"/>
</dbReference>
<keyword evidence="4" id="KW-0808">Transferase</keyword>
<evidence type="ECO:0000313" key="12">
    <source>
        <dbReference type="EMBL" id="MEY8039266.1"/>
    </source>
</evidence>
<evidence type="ECO:0000256" key="3">
    <source>
        <dbReference type="ARBA" id="ARBA00022553"/>
    </source>
</evidence>
<dbReference type="InterPro" id="IPR011712">
    <property type="entry name" value="Sig_transdc_His_kin_sub3_dim/P"/>
</dbReference>
<keyword evidence="9" id="KW-1133">Transmembrane helix</keyword>
<keyword evidence="9" id="KW-0812">Transmembrane</keyword>
<keyword evidence="6 12" id="KW-0418">Kinase</keyword>
<evidence type="ECO:0000256" key="7">
    <source>
        <dbReference type="ARBA" id="ARBA00022840"/>
    </source>
</evidence>
<feature type="transmembrane region" description="Helical" evidence="9">
    <location>
        <begin position="82"/>
        <end position="104"/>
    </location>
</feature>
<evidence type="ECO:0000259" key="11">
    <source>
        <dbReference type="Pfam" id="PF23539"/>
    </source>
</evidence>
<accession>A0ABV4CHE0</accession>
<comment type="caution">
    <text evidence="12">The sequence shown here is derived from an EMBL/GenBank/DDBJ whole genome shotgun (WGS) entry which is preliminary data.</text>
</comment>
<dbReference type="InterPro" id="IPR055558">
    <property type="entry name" value="DUF7134"/>
</dbReference>
<dbReference type="Gene3D" id="1.20.5.1930">
    <property type="match status" value="1"/>
</dbReference>